<comment type="caution">
    <text evidence="4">The sequence shown here is derived from an EMBL/GenBank/DDBJ whole genome shotgun (WGS) entry which is preliminary data.</text>
</comment>
<dbReference type="EMBL" id="JAUUTY010000002">
    <property type="protein sequence ID" value="KAK1687265.1"/>
    <property type="molecule type" value="Genomic_DNA"/>
</dbReference>
<dbReference type="Pfam" id="PF12274">
    <property type="entry name" value="DUF3615"/>
    <property type="match status" value="1"/>
</dbReference>
<evidence type="ECO:0000259" key="3">
    <source>
        <dbReference type="Pfam" id="PF20235"/>
    </source>
</evidence>
<feature type="domain" description="PIR2-like helical" evidence="3">
    <location>
        <begin position="41"/>
        <end position="154"/>
    </location>
</feature>
<protein>
    <submittedName>
        <fullName evidence="4">Uncharacterized protein</fullName>
    </submittedName>
</protein>
<proteinExistence type="predicted"/>
<organism evidence="4 5">
    <name type="scientific">Lolium multiflorum</name>
    <name type="common">Italian ryegrass</name>
    <name type="synonym">Lolium perenne subsp. multiflorum</name>
    <dbReference type="NCBI Taxonomy" id="4521"/>
    <lineage>
        <taxon>Eukaryota</taxon>
        <taxon>Viridiplantae</taxon>
        <taxon>Streptophyta</taxon>
        <taxon>Embryophyta</taxon>
        <taxon>Tracheophyta</taxon>
        <taxon>Spermatophyta</taxon>
        <taxon>Magnoliopsida</taxon>
        <taxon>Liliopsida</taxon>
        <taxon>Poales</taxon>
        <taxon>Poaceae</taxon>
        <taxon>BOP clade</taxon>
        <taxon>Pooideae</taxon>
        <taxon>Poodae</taxon>
        <taxon>Poeae</taxon>
        <taxon>Poeae Chloroplast Group 2 (Poeae type)</taxon>
        <taxon>Loliodinae</taxon>
        <taxon>Loliinae</taxon>
        <taxon>Lolium</taxon>
    </lineage>
</organism>
<evidence type="ECO:0000256" key="1">
    <source>
        <dbReference type="SAM" id="MobiDB-lite"/>
    </source>
</evidence>
<dbReference type="Proteomes" id="UP001231189">
    <property type="component" value="Unassembled WGS sequence"/>
</dbReference>
<dbReference type="PANTHER" id="PTHR33120">
    <property type="entry name" value="EXPRESSED PROTEIN-RELATED"/>
    <property type="match status" value="1"/>
</dbReference>
<feature type="compositionally biased region" description="Basic and acidic residues" evidence="1">
    <location>
        <begin position="11"/>
        <end position="30"/>
    </location>
</feature>
<feature type="compositionally biased region" description="Basic residues" evidence="1">
    <location>
        <begin position="1"/>
        <end position="10"/>
    </location>
</feature>
<sequence>MRNRRRRRRRAKEEEAEARAKEGEPRWTPDVRAPRQNLLRQIRGYYLDAISRLPTADLNTTLARGLLIAGHCYGALHPVHNILLNSVWYSAAFPLRPGDRIDVNVINDTAITRIVQRSLDGLVALLRHHCPGLSHDDALWHLSLSGADLRAAVASARGAAPSSLPPTGPEAVQAAAKAARHPKPAALAFFASSVMPSVERDAVSLLNNKRRLSSADILRLSTMLLPSPIPDELPHPPIRERCAEAFQIIARRRDVLIRWYRRWVEMADAALSKYAKQTAAHYQLHIVYGLGTMKDEFNVDTSFHINFMAWPKDPCSARDAPVFFFAEALRPSGSHFCEEDITLCCTVQPSSSEVDCCHSCLTKHYIIDHPDNSENFGGGQYFKMDGTSKEWDYPATLDIDYRCFDPDRDVDLVEYLDQDYARYISSSPWHCRHKKEGDGDRFIPDRSAMDMDLAHYLLKKTKKDKENAAAMAASPSKESYRRLLVQKILNKRMWILASRNKPPEPENVSAAPLRIQFVLPATPVKQRRYIPHFGERTLDAPDLVNDYYLQPDGLGEQQRDVHCTGRHDVPVGCLK</sequence>
<dbReference type="AlphaFoldDB" id="A0AAD8TR61"/>
<dbReference type="PANTHER" id="PTHR33120:SF39">
    <property type="entry name" value="OS01G0314000 PROTEIN"/>
    <property type="match status" value="1"/>
</dbReference>
<evidence type="ECO:0000313" key="4">
    <source>
        <dbReference type="EMBL" id="KAK1687265.1"/>
    </source>
</evidence>
<evidence type="ECO:0000259" key="2">
    <source>
        <dbReference type="Pfam" id="PF12274"/>
    </source>
</evidence>
<feature type="domain" description="DUF3615" evidence="2">
    <location>
        <begin position="267"/>
        <end position="370"/>
    </location>
</feature>
<dbReference type="Pfam" id="PF20235">
    <property type="entry name" value="PIR2-like_helical"/>
    <property type="match status" value="1"/>
</dbReference>
<gene>
    <name evidence="4" type="ORF">QYE76_048113</name>
</gene>
<feature type="region of interest" description="Disordered" evidence="1">
    <location>
        <begin position="1"/>
        <end position="30"/>
    </location>
</feature>
<dbReference type="InterPro" id="IPR046527">
    <property type="entry name" value="PIR2-like_helical"/>
</dbReference>
<accession>A0AAD8TR61</accession>
<name>A0AAD8TR61_LOLMU</name>
<keyword evidence="5" id="KW-1185">Reference proteome</keyword>
<evidence type="ECO:0000313" key="5">
    <source>
        <dbReference type="Proteomes" id="UP001231189"/>
    </source>
</evidence>
<dbReference type="InterPro" id="IPR022059">
    <property type="entry name" value="DUF3615"/>
</dbReference>
<reference evidence="4" key="1">
    <citation type="submission" date="2023-07" db="EMBL/GenBank/DDBJ databases">
        <title>A chromosome-level genome assembly of Lolium multiflorum.</title>
        <authorList>
            <person name="Chen Y."/>
            <person name="Copetti D."/>
            <person name="Kolliker R."/>
            <person name="Studer B."/>
        </authorList>
    </citation>
    <scope>NUCLEOTIDE SEQUENCE</scope>
    <source>
        <strain evidence="4">02402/16</strain>
        <tissue evidence="4">Leaf</tissue>
    </source>
</reference>